<evidence type="ECO:0000313" key="2">
    <source>
        <dbReference type="Proteomes" id="UP000078492"/>
    </source>
</evidence>
<dbReference type="PANTHER" id="PTHR46704">
    <property type="entry name" value="CXC DOMAIN-CONTAINING PROTEIN-RELATED"/>
    <property type="match status" value="1"/>
</dbReference>
<protein>
    <submittedName>
        <fullName evidence="1">Uncharacterized protein</fullName>
    </submittedName>
</protein>
<dbReference type="AlphaFoldDB" id="A0A151J961"/>
<keyword evidence="2" id="KW-1185">Reference proteome</keyword>
<evidence type="ECO:0000313" key="1">
    <source>
        <dbReference type="EMBL" id="KYN21605.1"/>
    </source>
</evidence>
<organism evidence="1 2">
    <name type="scientific">Trachymyrmex cornetzi</name>
    <dbReference type="NCBI Taxonomy" id="471704"/>
    <lineage>
        <taxon>Eukaryota</taxon>
        <taxon>Metazoa</taxon>
        <taxon>Ecdysozoa</taxon>
        <taxon>Arthropoda</taxon>
        <taxon>Hexapoda</taxon>
        <taxon>Insecta</taxon>
        <taxon>Pterygota</taxon>
        <taxon>Neoptera</taxon>
        <taxon>Endopterygota</taxon>
        <taxon>Hymenoptera</taxon>
        <taxon>Apocrita</taxon>
        <taxon>Aculeata</taxon>
        <taxon>Formicoidea</taxon>
        <taxon>Formicidae</taxon>
        <taxon>Myrmicinae</taxon>
        <taxon>Trachymyrmex</taxon>
    </lineage>
</organism>
<gene>
    <name evidence="1" type="ORF">ALC57_05981</name>
</gene>
<reference evidence="1 2" key="1">
    <citation type="submission" date="2015-09" db="EMBL/GenBank/DDBJ databases">
        <title>Trachymyrmex cornetzi WGS genome.</title>
        <authorList>
            <person name="Nygaard S."/>
            <person name="Hu H."/>
            <person name="Boomsma J."/>
            <person name="Zhang G."/>
        </authorList>
    </citation>
    <scope>NUCLEOTIDE SEQUENCE [LARGE SCALE GENOMIC DNA]</scope>
    <source>
        <strain evidence="1">Tcor2-1</strain>
        <tissue evidence="1">Whole body</tissue>
    </source>
</reference>
<dbReference type="EMBL" id="KQ979425">
    <property type="protein sequence ID" value="KYN21605.1"/>
    <property type="molecule type" value="Genomic_DNA"/>
</dbReference>
<dbReference type="Proteomes" id="UP000078492">
    <property type="component" value="Unassembled WGS sequence"/>
</dbReference>
<feature type="non-terminal residue" evidence="1">
    <location>
        <position position="1"/>
    </location>
</feature>
<proteinExistence type="predicted"/>
<sequence>IIKNLKKSNIPVNEEEEQIRKLKEAAEIIINDVKKKDYNITEYPAADKFFDCLEEYIPTSLFKFLWLLVTPDKAVKVDWNKKIIAIAHSIVSAMLPRSIISPLQLGFGVTLYYRFGSKDLIEILSSLGFCSSYKDVLLFQASAINVQIEPAMSACFGQFAFDNADHVCTLDGSNTFHCMGGIQIVISYNAVQHQKIPKLNKLPKSQTFVSKSTVTIKYFTKHPEKNFGDLHFEKLEGCDLTGKKYIQNIKLSAVDFLWLYSKFANIEKSTGWNHFMEEITKAEPFEKNKVICLPFTCAPPSNVDTVYTSLLLAYSKAKASNFKNVYVTFDLPLYIKALEVTMTANDDRLKNVKPILGGFHLLMSYMGAIGHIMDGSGIKEIVTLIYAENSIKYILNGHVFARALRAHVQIHAALAHSVLSMINCTEDEKELMTSLQEKIGNANISSDLNDPSYAAILQKFNDKLQELSADENPTNKLWVQYFQMVTLIKRFIEAVRCTSWDDYLKCIIQMLSIFHAARHNLYAKCAHLYVQEMLQLNVDEHLQYISHFSVRRTDKFYCAIFSDQAIETSLMKVFKDPGRGLTHGRGTTEADTAKWILSMPVFLDIFQSCQDYCKVAVFGTSEQHKSDMHDDGGVTRVKRDNADFNKINAWLNDNSPFRTTNQLVSLGTGVIGDNKVNCFKAFEVGTEAVQRVFGHKISDIKVGRKYRVQPLSIMTSKIKINDKDVPIDPTLLFQRMCLVKKDDVELKNFFQYELAPYPLSIFDENGMRKNVKSDFYDTFTTCGKTFTCKYFLCYRWRVFTS</sequence>
<dbReference type="PANTHER" id="PTHR46704:SF1">
    <property type="entry name" value="TELOMERE LENGTH REGULATION PROTEIN TEL2 HOMOLOG"/>
    <property type="match status" value="1"/>
</dbReference>
<accession>A0A151J961</accession>
<name>A0A151J961_9HYME</name>